<evidence type="ECO:0000256" key="9">
    <source>
        <dbReference type="ARBA" id="ARBA00049486"/>
    </source>
</evidence>
<keyword evidence="8" id="KW-0012">Acyltransferase</keyword>
<accession>A0A7X0NPS6</accession>
<name>A0A7X0NPS6_9ACTN</name>
<comment type="caution">
    <text evidence="10">The sequence shown here is derived from an EMBL/GenBank/DDBJ whole genome shotgun (WGS) entry which is preliminary data.</text>
</comment>
<proteinExistence type="inferred from homology"/>
<dbReference type="RefSeq" id="WP_185101948.1">
    <property type="nucleotide sequence ID" value="NZ_BAAAXY010000216.1"/>
</dbReference>
<dbReference type="Proteomes" id="UP000565579">
    <property type="component" value="Unassembled WGS sequence"/>
</dbReference>
<dbReference type="PROSITE" id="PS00101">
    <property type="entry name" value="HEXAPEP_TRANSFERASES"/>
    <property type="match status" value="1"/>
</dbReference>
<protein>
    <recommendedName>
        <fullName evidence="3">serine O-acetyltransferase</fullName>
        <ecNumber evidence="3">2.3.1.30</ecNumber>
    </recommendedName>
</protein>
<dbReference type="PANTHER" id="PTHR42811">
    <property type="entry name" value="SERINE ACETYLTRANSFERASE"/>
    <property type="match status" value="1"/>
</dbReference>
<dbReference type="InterPro" id="IPR042122">
    <property type="entry name" value="Ser_AcTrfase_N_sf"/>
</dbReference>
<evidence type="ECO:0000256" key="6">
    <source>
        <dbReference type="ARBA" id="ARBA00022737"/>
    </source>
</evidence>
<evidence type="ECO:0000256" key="5">
    <source>
        <dbReference type="ARBA" id="ARBA00022679"/>
    </source>
</evidence>
<dbReference type="CDD" id="cd03354">
    <property type="entry name" value="LbH_SAT"/>
    <property type="match status" value="1"/>
</dbReference>
<evidence type="ECO:0000256" key="3">
    <source>
        <dbReference type="ARBA" id="ARBA00013266"/>
    </source>
</evidence>
<keyword evidence="7" id="KW-0198">Cysteine biosynthesis</keyword>
<comment type="similarity">
    <text evidence="2">Belongs to the transferase hexapeptide repeat family.</text>
</comment>
<dbReference type="GO" id="GO:0009001">
    <property type="term" value="F:serine O-acetyltransferase activity"/>
    <property type="evidence" value="ECO:0007669"/>
    <property type="project" value="UniProtKB-EC"/>
</dbReference>
<evidence type="ECO:0000313" key="10">
    <source>
        <dbReference type="EMBL" id="MBB6547279.1"/>
    </source>
</evidence>
<evidence type="ECO:0000256" key="2">
    <source>
        <dbReference type="ARBA" id="ARBA00007274"/>
    </source>
</evidence>
<dbReference type="InterPro" id="IPR018357">
    <property type="entry name" value="Hexapep_transf_CS"/>
</dbReference>
<evidence type="ECO:0000256" key="7">
    <source>
        <dbReference type="ARBA" id="ARBA00023192"/>
    </source>
</evidence>
<dbReference type="EMBL" id="JACHMI010000001">
    <property type="protein sequence ID" value="MBB6547279.1"/>
    <property type="molecule type" value="Genomic_DNA"/>
</dbReference>
<evidence type="ECO:0000256" key="4">
    <source>
        <dbReference type="ARBA" id="ARBA00022605"/>
    </source>
</evidence>
<comment type="catalytic activity">
    <reaction evidence="9">
        <text>L-serine + acetyl-CoA = O-acetyl-L-serine + CoA</text>
        <dbReference type="Rhea" id="RHEA:24560"/>
        <dbReference type="ChEBI" id="CHEBI:33384"/>
        <dbReference type="ChEBI" id="CHEBI:57287"/>
        <dbReference type="ChEBI" id="CHEBI:57288"/>
        <dbReference type="ChEBI" id="CHEBI:58340"/>
        <dbReference type="EC" id="2.3.1.30"/>
    </reaction>
</comment>
<dbReference type="InterPro" id="IPR045304">
    <property type="entry name" value="LbH_SAT"/>
</dbReference>
<keyword evidence="6" id="KW-0677">Repeat</keyword>
<dbReference type="AlphaFoldDB" id="A0A7X0NPS6"/>
<comment type="pathway">
    <text evidence="1">Amino-acid biosynthesis; L-cysteine biosynthesis; L-cysteine from L-serine: step 1/2.</text>
</comment>
<sequence length="316" mass="33452">MNFDDGVHAAVEETAAEILGPWLPQVRAVTRRAPWDTVLAEPVELAVGDLLELATQDPAAGGSWELVLRTYRAYRAVLVYRLAHALLEHGGREGPAETLARRLSEQAKVETGVELHPAARIGPRFMVDHGYGTVVGETAVLGSDCYLLQGVVLGSIKIHNNPSSKRHPTLGDRVGVGAFASILGPVVIGDDVLIGAHAFIKHDVPDGACVSVLHQYQVVTGSAEVAVSGVEPAGVGRFLVHGAGLHDPELRVEQLTRDRSAQAAVLERASERLLVELPETVAAAETRLRLSGPGGSSVTVALPRARLARDAGGRHV</sequence>
<dbReference type="SUPFAM" id="SSF51161">
    <property type="entry name" value="Trimeric LpxA-like enzymes"/>
    <property type="match status" value="1"/>
</dbReference>
<dbReference type="EC" id="2.3.1.30" evidence="3"/>
<keyword evidence="5 10" id="KW-0808">Transferase</keyword>
<dbReference type="GO" id="GO:0019344">
    <property type="term" value="P:cysteine biosynthetic process"/>
    <property type="evidence" value="ECO:0007669"/>
    <property type="project" value="UniProtKB-KW"/>
</dbReference>
<dbReference type="InterPro" id="IPR011004">
    <property type="entry name" value="Trimer_LpxA-like_sf"/>
</dbReference>
<keyword evidence="4" id="KW-0028">Amino-acid biosynthesis</keyword>
<dbReference type="Gene3D" id="2.160.10.10">
    <property type="entry name" value="Hexapeptide repeat proteins"/>
    <property type="match status" value="1"/>
</dbReference>
<gene>
    <name evidence="10" type="ORF">HD593_002074</name>
</gene>
<organism evidence="10 11">
    <name type="scientific">Nonomuraea rubra</name>
    <dbReference type="NCBI Taxonomy" id="46180"/>
    <lineage>
        <taxon>Bacteria</taxon>
        <taxon>Bacillati</taxon>
        <taxon>Actinomycetota</taxon>
        <taxon>Actinomycetes</taxon>
        <taxon>Streptosporangiales</taxon>
        <taxon>Streptosporangiaceae</taxon>
        <taxon>Nonomuraea</taxon>
    </lineage>
</organism>
<dbReference type="Pfam" id="PF00132">
    <property type="entry name" value="Hexapep"/>
    <property type="match status" value="1"/>
</dbReference>
<evidence type="ECO:0000313" key="11">
    <source>
        <dbReference type="Proteomes" id="UP000565579"/>
    </source>
</evidence>
<keyword evidence="11" id="KW-1185">Reference proteome</keyword>
<dbReference type="Gene3D" id="1.10.3130.10">
    <property type="entry name" value="serine acetyltransferase, domain 1"/>
    <property type="match status" value="1"/>
</dbReference>
<dbReference type="InterPro" id="IPR001451">
    <property type="entry name" value="Hexapep"/>
</dbReference>
<evidence type="ECO:0000256" key="1">
    <source>
        <dbReference type="ARBA" id="ARBA00004876"/>
    </source>
</evidence>
<evidence type="ECO:0000256" key="8">
    <source>
        <dbReference type="ARBA" id="ARBA00023315"/>
    </source>
</evidence>
<reference evidence="10 11" key="1">
    <citation type="submission" date="2020-08" db="EMBL/GenBank/DDBJ databases">
        <title>Sequencing the genomes of 1000 actinobacteria strains.</title>
        <authorList>
            <person name="Klenk H.-P."/>
        </authorList>
    </citation>
    <scope>NUCLEOTIDE SEQUENCE [LARGE SCALE GENOMIC DNA]</scope>
    <source>
        <strain evidence="10 11">DSM 43768</strain>
    </source>
</reference>